<dbReference type="InterPro" id="IPR017900">
    <property type="entry name" value="4Fe4S_Fe_S_CS"/>
</dbReference>
<dbReference type="InterPro" id="IPR011766">
    <property type="entry name" value="TPP_enzyme_TPP-bd"/>
</dbReference>
<dbReference type="Pfam" id="PF02775">
    <property type="entry name" value="TPP_enzyme_C"/>
    <property type="match status" value="1"/>
</dbReference>
<evidence type="ECO:0000256" key="3">
    <source>
        <dbReference type="ARBA" id="ARBA00022485"/>
    </source>
</evidence>
<keyword evidence="12" id="KW-0670">Pyruvate</keyword>
<evidence type="ECO:0000313" key="13">
    <source>
        <dbReference type="Proteomes" id="UP000195080"/>
    </source>
</evidence>
<dbReference type="PROSITE" id="PS51379">
    <property type="entry name" value="4FE4S_FER_2"/>
    <property type="match status" value="2"/>
</dbReference>
<dbReference type="InterPro" id="IPR037112">
    <property type="entry name" value="Pyrv-flavodox_OxR_EKR_sf"/>
</dbReference>
<dbReference type="SUPFAM" id="SSF53323">
    <property type="entry name" value="Pyruvate-ferredoxin oxidoreductase, PFOR, domain III"/>
    <property type="match status" value="1"/>
</dbReference>
<reference evidence="13" key="1">
    <citation type="submission" date="2017-05" db="EMBL/GenBank/DDBJ databases">
        <title>The Genome Sequence of EEnterococcus faecalis 9F2_4866.</title>
        <authorList>
            <consortium name="The Broad Institute Genomics Platform"/>
            <consortium name="The Broad Institute Genomic Center for Infectious Diseases"/>
            <person name="Earl A."/>
            <person name="Manson A."/>
            <person name="Schwartman J."/>
            <person name="Gilmore M."/>
            <person name="Abouelleil A."/>
            <person name="Cao P."/>
            <person name="Chapman S."/>
            <person name="Cusick C."/>
            <person name="Shea T."/>
            <person name="Young S."/>
            <person name="Neafsey D."/>
            <person name="Nusbaum C."/>
            <person name="Birren B."/>
        </authorList>
    </citation>
    <scope>NUCLEOTIDE SEQUENCE [LARGE SCALE GENOMIC DNA]</scope>
    <source>
        <strain evidence="13">12C11_DIV0727</strain>
    </source>
</reference>
<feature type="region of interest" description="Disordered" evidence="10">
    <location>
        <begin position="1196"/>
        <end position="1241"/>
    </location>
</feature>
<comment type="similarity">
    <text evidence="1 9">Belongs to the pyruvate:ferredoxin/flavodoxin oxidoreductase family.</text>
</comment>
<evidence type="ECO:0000259" key="11">
    <source>
        <dbReference type="PROSITE" id="PS51379"/>
    </source>
</evidence>
<dbReference type="Pfam" id="PF17147">
    <property type="entry name" value="PFOR_II"/>
    <property type="match status" value="1"/>
</dbReference>
<dbReference type="Pfam" id="PF10371">
    <property type="entry name" value="EKR"/>
    <property type="match status" value="1"/>
</dbReference>
<keyword evidence="2 9" id="KW-0813">Transport</keyword>
<dbReference type="SUPFAM" id="SSF52518">
    <property type="entry name" value="Thiamin diphosphate-binding fold (THDP-binding)"/>
    <property type="match status" value="2"/>
</dbReference>
<dbReference type="InterPro" id="IPR002869">
    <property type="entry name" value="Pyrv_flavodox_OxRed_cen"/>
</dbReference>
<dbReference type="PANTHER" id="PTHR32154:SF0">
    <property type="entry name" value="PYRUVATE-FLAVODOXIN OXIDOREDUCTASE-RELATED"/>
    <property type="match status" value="1"/>
</dbReference>
<keyword evidence="6 9" id="KW-0560">Oxidoreductase</keyword>
<dbReference type="PROSITE" id="PS00198">
    <property type="entry name" value="4FE4S_FER_1"/>
    <property type="match status" value="1"/>
</dbReference>
<dbReference type="PANTHER" id="PTHR32154">
    <property type="entry name" value="PYRUVATE-FLAVODOXIN OXIDOREDUCTASE-RELATED"/>
    <property type="match status" value="1"/>
</dbReference>
<dbReference type="InterPro" id="IPR033412">
    <property type="entry name" value="PFOR_II"/>
</dbReference>
<keyword evidence="4" id="KW-0479">Metal-binding</keyword>
<dbReference type="InterPro" id="IPR019752">
    <property type="entry name" value="Pyrv/ketoisovalerate_OxRed_cat"/>
</dbReference>
<evidence type="ECO:0000256" key="4">
    <source>
        <dbReference type="ARBA" id="ARBA00022723"/>
    </source>
</evidence>
<evidence type="ECO:0000256" key="6">
    <source>
        <dbReference type="ARBA" id="ARBA00023002"/>
    </source>
</evidence>
<proteinExistence type="inferred from homology"/>
<dbReference type="InterPro" id="IPR017896">
    <property type="entry name" value="4Fe4S_Fe-S-bd"/>
</dbReference>
<dbReference type="Pfam" id="PF01855">
    <property type="entry name" value="POR_N"/>
    <property type="match status" value="1"/>
</dbReference>
<keyword evidence="8" id="KW-0411">Iron-sulfur</keyword>
<dbReference type="Gene3D" id="3.40.50.920">
    <property type="match status" value="1"/>
</dbReference>
<evidence type="ECO:0000256" key="7">
    <source>
        <dbReference type="ARBA" id="ARBA00023004"/>
    </source>
</evidence>
<keyword evidence="5 9" id="KW-0249">Electron transport</keyword>
<sequence length="1241" mass="137533">MRATILLLDRRMMTIIMRKMKTMDGNTAAAYISYAFTELAAIYPITPSSTMAELVDQWSAEGKQNIFGQPVKIVEMQSEAGAAGVVHGSLKTGALTTTYTASQGLLLMIPNMYKIAGELLPSVFHVASRAVTTNALNIFGDHGDVMAARQTGFAMLSESSVQEVMDLSAVAHLASLESSVPFINFFDGFRTSHEIQKIEVLEYDELAPLVDQEKLANFRSRSMNPNHPSVSGTNQNPDIHFQQRETINSYYEQIPAIVKKYMNEINELRGTNYDLVTYYGAEDAEEVIVSMGSAAQAIEQTIDYLTKQGRKVGFLNIHLYRPFPIENFLEKIPKTVKAIGVMDRTKEPGAGGEPLLLDVQSAMYESELRPMIIGGRYGLGSKDVLPNQIVAIYDELLKDKKAAKSRFTIGIVDDVTYTSLDCGEALDLTNPKTYQAKFWGFGSDGTVGANKSAIKIIGDHTDKYAQGFFYYDSKKSGGLTVSHLRFGETPIRSTYLIEHADFVACHTAAYLNTYDLVKGLKKGGTFLLNTVWNDEQLERFLPTKLKRYLAENEIEFYTINAVKLASEVGLGGRINTAMETAFFKLADIMPFDEVLPILKEEAFKSYARKSMSVVEKNVQAIDRTVELLHKVEVPTAWKTIEVKPKIRQANVTDYVHEIVEPINRQEGNELAVSAFIKNDMTDGRMPLGTTAVEKRGIAVEVPEWNSDRCTMCNECAFVCPHAAIRPFLVDDEEMEESPAGYIVREMRGAHGLKYRIQVSVEDCTGCGLCVDACPAKGKALVMKPYEEQKEQAMNWAFSMTLKQKENPAKPNTVLGTQFNKPLLEFSGACSGCGETPYVKLLTQMFGDRMMIANATGCSSIWGGAAPVAPYTTNDAGQGPAWSNSLLEDNAEFGYGMLLASQTRREHLAMKMSEAMEDVSPELKLLMEDWINHMHTGEGTQQRAAKLKAALLAEKTGQPLLEAIYADNDLFVKNSQWMIGGDGWAYDIGYGGIDHVLASGADVNMLVLDNEVYSNTGGQTSKATPASAIAKFSASGKYVSKKDLGMMAMTYGNVYVAQIASGANQMQTIKAFEEAERFPGPSIIIAYTPCITHGLAGGMSKTLEEAKEAVHSGYWSLYRYNPELRESGKNPMTLDYKKPNFEEMQSFMRKQVRFSSLESTQPAFAGKLFEKTVDDAKNRFYNYARMAGQEEKIRAKLEKTTDESVTEKAPRVKKERVTDPEAEAKRAARRAERAAKRGKIEE</sequence>
<gene>
    <name evidence="12" type="ORF">A5866_003076</name>
</gene>
<keyword evidence="7" id="KW-0408">Iron</keyword>
<dbReference type="PIRSF" id="PIRSF000159">
    <property type="entry name" value="NifJ"/>
    <property type="match status" value="1"/>
</dbReference>
<dbReference type="Pfam" id="PF13484">
    <property type="entry name" value="Fer4_16"/>
    <property type="match status" value="1"/>
</dbReference>
<dbReference type="Gene3D" id="3.40.920.10">
    <property type="entry name" value="Pyruvate-ferredoxin oxidoreductase, PFOR, domain III"/>
    <property type="match status" value="1"/>
</dbReference>
<dbReference type="InterPro" id="IPR019456">
    <property type="entry name" value="Pyrv-flavodox_OxRtase_EKR"/>
</dbReference>
<dbReference type="SUPFAM" id="SSF54862">
    <property type="entry name" value="4Fe-4S ferredoxins"/>
    <property type="match status" value="1"/>
</dbReference>
<evidence type="ECO:0000256" key="5">
    <source>
        <dbReference type="ARBA" id="ARBA00022982"/>
    </source>
</evidence>
<dbReference type="InterPro" id="IPR009014">
    <property type="entry name" value="Transketo_C/PFOR_II"/>
</dbReference>
<dbReference type="EMBL" id="CP147248">
    <property type="protein sequence ID" value="WYJ87950.1"/>
    <property type="molecule type" value="Genomic_DNA"/>
</dbReference>
<dbReference type="NCBIfam" id="TIGR02176">
    <property type="entry name" value="pyruv_ox_red"/>
    <property type="match status" value="1"/>
</dbReference>
<evidence type="ECO:0000256" key="9">
    <source>
        <dbReference type="PIRNR" id="PIRNR000159"/>
    </source>
</evidence>
<evidence type="ECO:0000256" key="10">
    <source>
        <dbReference type="SAM" id="MobiDB-lite"/>
    </source>
</evidence>
<dbReference type="InterPro" id="IPR029061">
    <property type="entry name" value="THDP-binding"/>
</dbReference>
<dbReference type="SUPFAM" id="SSF52922">
    <property type="entry name" value="TK C-terminal domain-like"/>
    <property type="match status" value="1"/>
</dbReference>
<organism evidence="12 13">
    <name type="scientific">Candidatus Enterococcus lemimoniae</name>
    <dbReference type="NCBI Taxonomy" id="1834167"/>
    <lineage>
        <taxon>Bacteria</taxon>
        <taxon>Bacillati</taxon>
        <taxon>Bacillota</taxon>
        <taxon>Bacilli</taxon>
        <taxon>Lactobacillales</taxon>
        <taxon>Enterococcaceae</taxon>
        <taxon>Enterococcus</taxon>
    </lineage>
</organism>
<protein>
    <submittedName>
        <fullName evidence="12">Pyruvate:ferredoxin (Flavodoxin) oxidoreductase</fullName>
    </submittedName>
</protein>
<dbReference type="Proteomes" id="UP000195080">
    <property type="component" value="Chromosome"/>
</dbReference>
<evidence type="ECO:0000313" key="12">
    <source>
        <dbReference type="EMBL" id="WYJ87950.1"/>
    </source>
</evidence>
<dbReference type="InterPro" id="IPR002880">
    <property type="entry name" value="Pyrv_Fd/Flavodoxin_OxRdtase_N"/>
</dbReference>
<feature type="domain" description="4Fe-4S ferredoxin-type" evidence="11">
    <location>
        <begin position="700"/>
        <end position="729"/>
    </location>
</feature>
<evidence type="ECO:0000256" key="1">
    <source>
        <dbReference type="ARBA" id="ARBA00009032"/>
    </source>
</evidence>
<dbReference type="Pfam" id="PF01558">
    <property type="entry name" value="POR"/>
    <property type="match status" value="1"/>
</dbReference>
<dbReference type="CDD" id="cd03377">
    <property type="entry name" value="TPP_PFOR_PNO"/>
    <property type="match status" value="1"/>
</dbReference>
<dbReference type="InterPro" id="IPR011895">
    <property type="entry name" value="Pyrv_flavodox_OxRed"/>
</dbReference>
<keyword evidence="3" id="KW-0004">4Fe-4S</keyword>
<dbReference type="InterPro" id="IPR050722">
    <property type="entry name" value="Pyruvate:ferred/Flavod_OxRd"/>
</dbReference>
<name>A0ABZ2T983_9ENTE</name>
<dbReference type="Gene3D" id="4.10.780.10">
    <property type="entry name" value="Pyruvate-flavodoxin oxidoreductase, EKR domain"/>
    <property type="match status" value="1"/>
</dbReference>
<dbReference type="Gene3D" id="3.40.50.970">
    <property type="match status" value="2"/>
</dbReference>
<feature type="domain" description="4Fe-4S ferredoxin-type" evidence="11">
    <location>
        <begin position="754"/>
        <end position="785"/>
    </location>
</feature>
<dbReference type="SMART" id="SM00890">
    <property type="entry name" value="EKR"/>
    <property type="match status" value="1"/>
</dbReference>
<evidence type="ECO:0000256" key="2">
    <source>
        <dbReference type="ARBA" id="ARBA00022448"/>
    </source>
</evidence>
<keyword evidence="13" id="KW-1185">Reference proteome</keyword>
<evidence type="ECO:0000256" key="8">
    <source>
        <dbReference type="ARBA" id="ARBA00023014"/>
    </source>
</evidence>
<dbReference type="Gene3D" id="3.30.70.20">
    <property type="match status" value="1"/>
</dbReference>
<accession>A0ABZ2T983</accession>
<dbReference type="CDD" id="cd07034">
    <property type="entry name" value="TPP_PYR_PFOR_IOR-alpha_like"/>
    <property type="match status" value="1"/>
</dbReference>